<protein>
    <submittedName>
        <fullName evidence="1">Uncharacterized protein</fullName>
    </submittedName>
</protein>
<sequence>MCPMEPDILLTDAIRYDHNARYSFMTIDDFIDMGLRSSDEKKYYIENLCVAFSLLQ</sequence>
<evidence type="ECO:0000313" key="1">
    <source>
        <dbReference type="EMBL" id="NSG86920.1"/>
    </source>
</evidence>
<proteinExistence type="predicted"/>
<organism evidence="1 2">
    <name type="scientific">Blautia faecis</name>
    <dbReference type="NCBI Taxonomy" id="871665"/>
    <lineage>
        <taxon>Bacteria</taxon>
        <taxon>Bacillati</taxon>
        <taxon>Bacillota</taxon>
        <taxon>Clostridia</taxon>
        <taxon>Lachnospirales</taxon>
        <taxon>Lachnospiraceae</taxon>
        <taxon>Blautia</taxon>
    </lineage>
</organism>
<comment type="caution">
    <text evidence="1">The sequence shown here is derived from an EMBL/GenBank/DDBJ whole genome shotgun (WGS) entry which is preliminary data.</text>
</comment>
<accession>A0ABX2HC86</accession>
<dbReference type="Proteomes" id="UP001644719">
    <property type="component" value="Unassembled WGS sequence"/>
</dbReference>
<name>A0ABX2HC86_9FIRM</name>
<keyword evidence="2" id="KW-1185">Reference proteome</keyword>
<dbReference type="EMBL" id="JAAITS010000054">
    <property type="protein sequence ID" value="NSG86920.1"/>
    <property type="molecule type" value="Genomic_DNA"/>
</dbReference>
<gene>
    <name evidence="1" type="ORF">G5B17_16235</name>
</gene>
<reference evidence="1 2" key="1">
    <citation type="journal article" date="2020" name="Cell Host Microbe">
        <title>Functional and Genomic Variation between Human-Derived Isolates of Lachnospiraceae Reveals Inter- and Intra-Species Diversity.</title>
        <authorList>
            <person name="Sorbara M.T."/>
            <person name="Littmann E.R."/>
            <person name="Fontana E."/>
            <person name="Moody T.U."/>
            <person name="Kohout C.E."/>
            <person name="Gjonbalaj M."/>
            <person name="Eaton V."/>
            <person name="Seok R."/>
            <person name="Leiner I.M."/>
            <person name="Pamer E.G."/>
        </authorList>
    </citation>
    <scope>NUCLEOTIDE SEQUENCE [LARGE SCALE GENOMIC DNA]</scope>
    <source>
        <strain evidence="1 2">MSK.17.74</strain>
    </source>
</reference>
<evidence type="ECO:0000313" key="2">
    <source>
        <dbReference type="Proteomes" id="UP001644719"/>
    </source>
</evidence>
<dbReference type="RefSeq" id="WP_173735361.1">
    <property type="nucleotide sequence ID" value="NZ_JAAITS010000054.1"/>
</dbReference>